<comment type="caution">
    <text evidence="12">Lacks conserved residue(s) required for the propagation of feature annotation.</text>
</comment>
<comment type="caution">
    <text evidence="13">The sequence shown here is derived from an EMBL/GenBank/DDBJ whole genome shotgun (WGS) entry which is preliminary data.</text>
</comment>
<dbReference type="EMBL" id="JAPQKH010000003">
    <property type="protein sequence ID" value="KAJ5107979.1"/>
    <property type="molecule type" value="Genomic_DNA"/>
</dbReference>
<accession>A0A9W9FX00</accession>
<dbReference type="Proteomes" id="UP001149165">
    <property type="component" value="Unassembled WGS sequence"/>
</dbReference>
<dbReference type="GO" id="GO:0004376">
    <property type="term" value="F:GPI mannosyltransferase activity"/>
    <property type="evidence" value="ECO:0007669"/>
    <property type="project" value="InterPro"/>
</dbReference>
<name>A0A9W9FX00_9EURO</name>
<feature type="transmembrane region" description="Helical" evidence="12">
    <location>
        <begin position="113"/>
        <end position="135"/>
    </location>
</feature>
<comment type="pathway">
    <text evidence="2 12">Glycolipid biosynthesis; glycosylphosphatidylinositol-anchor biosynthesis.</text>
</comment>
<dbReference type="AlphaFoldDB" id="A0A9W9FX00"/>
<keyword evidence="7 12" id="KW-0808">Transferase</keyword>
<dbReference type="GO" id="GO:0031501">
    <property type="term" value="C:mannosyltransferase complex"/>
    <property type="evidence" value="ECO:0007669"/>
    <property type="project" value="TreeGrafter"/>
</dbReference>
<dbReference type="EC" id="2.4.1.-" evidence="12"/>
<gene>
    <name evidence="13" type="ORF">N7456_004654</name>
</gene>
<evidence type="ECO:0000256" key="11">
    <source>
        <dbReference type="ARBA" id="ARBA00023136"/>
    </source>
</evidence>
<reference evidence="13" key="2">
    <citation type="journal article" date="2023" name="IMA Fungus">
        <title>Comparative genomic study of the Penicillium genus elucidates a diverse pangenome and 15 lateral gene transfer events.</title>
        <authorList>
            <person name="Petersen C."/>
            <person name="Sorensen T."/>
            <person name="Nielsen M.R."/>
            <person name="Sondergaard T.E."/>
            <person name="Sorensen J.L."/>
            <person name="Fitzpatrick D.A."/>
            <person name="Frisvad J.C."/>
            <person name="Nielsen K.L."/>
        </authorList>
    </citation>
    <scope>NUCLEOTIDE SEQUENCE</scope>
    <source>
        <strain evidence="13">IBT 30069</strain>
    </source>
</reference>
<evidence type="ECO:0000256" key="6">
    <source>
        <dbReference type="ARBA" id="ARBA00022676"/>
    </source>
</evidence>
<dbReference type="PANTHER" id="PTHR12468:SF2">
    <property type="entry name" value="GPI MANNOSYLTRANSFERASE 2"/>
    <property type="match status" value="1"/>
</dbReference>
<comment type="similarity">
    <text evidence="3 12">Belongs to the PIGV family.</text>
</comment>
<evidence type="ECO:0000256" key="2">
    <source>
        <dbReference type="ARBA" id="ARBA00004687"/>
    </source>
</evidence>
<dbReference type="GO" id="GO:0005789">
    <property type="term" value="C:endoplasmic reticulum membrane"/>
    <property type="evidence" value="ECO:0007669"/>
    <property type="project" value="UniProtKB-SubCell"/>
</dbReference>
<dbReference type="OrthoDB" id="10252502at2759"/>
<dbReference type="InterPro" id="IPR007315">
    <property type="entry name" value="PIG-V/Gpi18"/>
</dbReference>
<keyword evidence="9 12" id="KW-0256">Endoplasmic reticulum</keyword>
<evidence type="ECO:0000256" key="5">
    <source>
        <dbReference type="ARBA" id="ARBA00022502"/>
    </source>
</evidence>
<keyword evidence="11 12" id="KW-0472">Membrane</keyword>
<evidence type="ECO:0000256" key="4">
    <source>
        <dbReference type="ARBA" id="ARBA00013795"/>
    </source>
</evidence>
<feature type="transmembrane region" description="Helical" evidence="12">
    <location>
        <begin position="21"/>
        <end position="42"/>
    </location>
</feature>
<dbReference type="Pfam" id="PF04188">
    <property type="entry name" value="Mannosyl_trans2"/>
    <property type="match status" value="1"/>
</dbReference>
<sequence>MAVGTPAALLRLENPIQSLTSAFWLWKALLFIVVAACPGPGYDTSTTLIPYEGADITTSLPWPLKLARWDAVYFLHIAEYGYVFEQEWAFSYPRVLGFLASGLRKSGGQGGPVPIALIGVVLSYVTHYLSVLALYRLSANIFGHTTVTQRLICFLSSALHIICPAGAFLSAPYGESLFSFLNISGFYLYSSSLISERNGASTLRDLQVLISGGLFGIATLVRSNGILSGVLFAYDAILLAWDILTQGLSYHKVRRLVIIGLGGICAALGMIVPQIQAYRVYCIGELDRPWCGWTMPNIYTWVQGHYWNVGFLRYWTVSNIPLFILAAPILFILCKSSLWAIRAPSTLRSESGNQVSSPLSPGSMLCRLAVTQGLLAVLALTSYHIQILNRISSGYPLWYWYLVSIGLEGLQDPRKSHRSLALAAQAMVAYALIQGVLYGSFLPPA</sequence>
<feature type="transmembrane region" description="Helical" evidence="12">
    <location>
        <begin position="320"/>
        <end position="343"/>
    </location>
</feature>
<feature type="transmembrane region" description="Helical" evidence="12">
    <location>
        <begin position="226"/>
        <end position="244"/>
    </location>
</feature>
<comment type="function">
    <text evidence="12">Mannosyltransferase involved in glycosylphosphatidylinositol-anchor biosynthesis.</text>
</comment>
<protein>
    <recommendedName>
        <fullName evidence="4 12">GPI mannosyltransferase 2</fullName>
        <ecNumber evidence="12">2.4.1.-</ecNumber>
    </recommendedName>
</protein>
<evidence type="ECO:0000256" key="1">
    <source>
        <dbReference type="ARBA" id="ARBA00004477"/>
    </source>
</evidence>
<reference evidence="13" key="1">
    <citation type="submission" date="2022-11" db="EMBL/GenBank/DDBJ databases">
        <authorList>
            <person name="Petersen C."/>
        </authorList>
    </citation>
    <scope>NUCLEOTIDE SEQUENCE</scope>
    <source>
        <strain evidence="13">IBT 30069</strain>
    </source>
</reference>
<evidence type="ECO:0000256" key="12">
    <source>
        <dbReference type="RuleBase" id="RU363112"/>
    </source>
</evidence>
<evidence type="ECO:0000256" key="8">
    <source>
        <dbReference type="ARBA" id="ARBA00022692"/>
    </source>
</evidence>
<feature type="transmembrane region" description="Helical" evidence="12">
    <location>
        <begin position="147"/>
        <end position="171"/>
    </location>
</feature>
<evidence type="ECO:0000256" key="7">
    <source>
        <dbReference type="ARBA" id="ARBA00022679"/>
    </source>
</evidence>
<feature type="transmembrane region" description="Helical" evidence="12">
    <location>
        <begin position="422"/>
        <end position="441"/>
    </location>
</feature>
<evidence type="ECO:0000256" key="3">
    <source>
        <dbReference type="ARBA" id="ARBA00008698"/>
    </source>
</evidence>
<keyword evidence="10 12" id="KW-1133">Transmembrane helix</keyword>
<keyword evidence="5 12" id="KW-0337">GPI-anchor biosynthesis</keyword>
<dbReference type="GO" id="GO:0006506">
    <property type="term" value="P:GPI anchor biosynthetic process"/>
    <property type="evidence" value="ECO:0007669"/>
    <property type="project" value="UniProtKB-KW"/>
</dbReference>
<proteinExistence type="inferred from homology"/>
<keyword evidence="6 12" id="KW-0328">Glycosyltransferase</keyword>
<keyword evidence="8 12" id="KW-0812">Transmembrane</keyword>
<comment type="subcellular location">
    <subcellularLocation>
        <location evidence="1 12">Endoplasmic reticulum membrane</location>
        <topology evidence="1 12">Multi-pass membrane protein</topology>
    </subcellularLocation>
</comment>
<dbReference type="GO" id="GO:0000009">
    <property type="term" value="F:alpha-1,6-mannosyltransferase activity"/>
    <property type="evidence" value="ECO:0007669"/>
    <property type="project" value="InterPro"/>
</dbReference>
<feature type="transmembrane region" description="Helical" evidence="12">
    <location>
        <begin position="256"/>
        <end position="275"/>
    </location>
</feature>
<organism evidence="13 14">
    <name type="scientific">Penicillium angulare</name>
    <dbReference type="NCBI Taxonomy" id="116970"/>
    <lineage>
        <taxon>Eukaryota</taxon>
        <taxon>Fungi</taxon>
        <taxon>Dikarya</taxon>
        <taxon>Ascomycota</taxon>
        <taxon>Pezizomycotina</taxon>
        <taxon>Eurotiomycetes</taxon>
        <taxon>Eurotiomycetidae</taxon>
        <taxon>Eurotiales</taxon>
        <taxon>Aspergillaceae</taxon>
        <taxon>Penicillium</taxon>
    </lineage>
</organism>
<evidence type="ECO:0000313" key="13">
    <source>
        <dbReference type="EMBL" id="KAJ5107979.1"/>
    </source>
</evidence>
<evidence type="ECO:0000256" key="9">
    <source>
        <dbReference type="ARBA" id="ARBA00022824"/>
    </source>
</evidence>
<dbReference type="PANTHER" id="PTHR12468">
    <property type="entry name" value="GPI MANNOSYLTRANSFERASE 2"/>
    <property type="match status" value="1"/>
</dbReference>
<keyword evidence="14" id="KW-1185">Reference proteome</keyword>
<evidence type="ECO:0000313" key="14">
    <source>
        <dbReference type="Proteomes" id="UP001149165"/>
    </source>
</evidence>
<evidence type="ECO:0000256" key="10">
    <source>
        <dbReference type="ARBA" id="ARBA00022989"/>
    </source>
</evidence>